<dbReference type="EMBL" id="FMYV01000004">
    <property type="protein sequence ID" value="SDC52037.1"/>
    <property type="molecule type" value="Genomic_DNA"/>
</dbReference>
<dbReference type="Proteomes" id="UP000199322">
    <property type="component" value="Unassembled WGS sequence"/>
</dbReference>
<keyword evidence="1" id="KW-0560">Oxidoreductase</keyword>
<dbReference type="PANTHER" id="PTHR32154">
    <property type="entry name" value="PYRUVATE-FLAVODOXIN OXIDOREDUCTASE-RELATED"/>
    <property type="match status" value="1"/>
</dbReference>
<dbReference type="InterPro" id="IPR029061">
    <property type="entry name" value="THDP-binding"/>
</dbReference>
<evidence type="ECO:0000313" key="6">
    <source>
        <dbReference type="Proteomes" id="UP000199322"/>
    </source>
</evidence>
<dbReference type="FunFam" id="3.40.50.920:FF:000010">
    <property type="entry name" value="Pyruvate ferredoxin oxidoreductase, alpha subunit"/>
    <property type="match status" value="1"/>
</dbReference>
<dbReference type="InterPro" id="IPR033412">
    <property type="entry name" value="PFOR_II"/>
</dbReference>
<organism evidence="4 6">
    <name type="scientific">Geotoga petraea</name>
    <dbReference type="NCBI Taxonomy" id="28234"/>
    <lineage>
        <taxon>Bacteria</taxon>
        <taxon>Thermotogati</taxon>
        <taxon>Thermotogota</taxon>
        <taxon>Thermotogae</taxon>
        <taxon>Petrotogales</taxon>
        <taxon>Petrotogaceae</taxon>
        <taxon>Geotoga</taxon>
    </lineage>
</organism>
<dbReference type="InterPro" id="IPR002880">
    <property type="entry name" value="Pyrv_Fd/Flavodoxin_OxRdtase_N"/>
</dbReference>
<dbReference type="InterPro" id="IPR009014">
    <property type="entry name" value="Transketo_C/PFOR_II"/>
</dbReference>
<reference evidence="5 7" key="2">
    <citation type="submission" date="2019-04" db="EMBL/GenBank/DDBJ databases">
        <title>Draft genome sequence data and analysis of a Fermenting Bacterium, Geotoga petraea strain HO-Geo1, isolated from heavy-oil petroleum reservoir in Russia.</title>
        <authorList>
            <person name="Grouzdev D.S."/>
            <person name="Semenova E.M."/>
            <person name="Sokolova D.S."/>
            <person name="Tourova T.P."/>
            <person name="Poltaraus A.B."/>
            <person name="Nazina T.N."/>
        </authorList>
    </citation>
    <scope>NUCLEOTIDE SEQUENCE [LARGE SCALE GENOMIC DNA]</scope>
    <source>
        <strain evidence="5 7">HO-Geo1</strain>
    </source>
</reference>
<accession>A0A1G6M9N1</accession>
<evidence type="ECO:0000259" key="2">
    <source>
        <dbReference type="Pfam" id="PF01855"/>
    </source>
</evidence>
<dbReference type="Gene3D" id="3.40.50.970">
    <property type="match status" value="1"/>
</dbReference>
<evidence type="ECO:0000313" key="5">
    <source>
        <dbReference type="EMBL" id="TGG87469.1"/>
    </source>
</evidence>
<protein>
    <submittedName>
        <fullName evidence="4 5">Pyruvate ferredoxin oxidoreductase</fullName>
    </submittedName>
</protein>
<evidence type="ECO:0000256" key="1">
    <source>
        <dbReference type="ARBA" id="ARBA00023002"/>
    </source>
</evidence>
<dbReference type="RefSeq" id="WP_091403744.1">
    <property type="nucleotide sequence ID" value="NZ_FMYV01000004.1"/>
</dbReference>
<dbReference type="CDD" id="cd07034">
    <property type="entry name" value="TPP_PYR_PFOR_IOR-alpha_like"/>
    <property type="match status" value="1"/>
</dbReference>
<sequence length="389" mass="43138">MPNKLAVTGANAVAHAMRQINPDVVAAYPITPQTPIVQYYADFVANGIVDTVMVPVESEHSAMSAVVGSAAAGARTMTATAANGLALMTEIVYIAASYRLPIVMPIVNRALSGPINIHCDHSDAMLVRDSGWLQFFSEDHQEAYDLTIIATKIAENDDVLLPAMVNLDGFITSHGVDIFEMLDDEVVRDFVGQWEPKYPLLNTEKPVTLGSLDLFDYYYEHHRQQEIGMEKAYELLPGVFEEFEKISGRKYDFLDKYKTDDADYVMVVLNSTASTAKYVVDELREAGHKVGLLKPWVFTPFPKKEILAALEGKKAVVVLDRAMSFGKEAPLYSLVKSALYKAEDKPKMGSFIYGLGGRDTTPTMLHEAFEAAMNDELDEDTQKYLGLRE</sequence>
<dbReference type="STRING" id="28234.SAMN04488588_1277"/>
<dbReference type="Pfam" id="PF17147">
    <property type="entry name" value="PFOR_II"/>
    <property type="match status" value="1"/>
</dbReference>
<feature type="domain" description="Pyruvate flavodoxin/ferredoxin oxidoreductase pyrimidine binding" evidence="2">
    <location>
        <begin position="15"/>
        <end position="234"/>
    </location>
</feature>
<dbReference type="GO" id="GO:0019752">
    <property type="term" value="P:carboxylic acid metabolic process"/>
    <property type="evidence" value="ECO:0007669"/>
    <property type="project" value="UniProtKB-ARBA"/>
</dbReference>
<dbReference type="Proteomes" id="UP000297288">
    <property type="component" value="Unassembled WGS sequence"/>
</dbReference>
<dbReference type="Pfam" id="PF01855">
    <property type="entry name" value="POR_N"/>
    <property type="match status" value="1"/>
</dbReference>
<dbReference type="SUPFAM" id="SSF52922">
    <property type="entry name" value="TK C-terminal domain-like"/>
    <property type="match status" value="1"/>
</dbReference>
<dbReference type="PANTHER" id="PTHR32154:SF0">
    <property type="entry name" value="PYRUVATE-FLAVODOXIN OXIDOREDUCTASE-RELATED"/>
    <property type="match status" value="1"/>
</dbReference>
<dbReference type="SUPFAM" id="SSF52518">
    <property type="entry name" value="Thiamin diphosphate-binding fold (THDP-binding)"/>
    <property type="match status" value="1"/>
</dbReference>
<dbReference type="GO" id="GO:0016903">
    <property type="term" value="F:oxidoreductase activity, acting on the aldehyde or oxo group of donors"/>
    <property type="evidence" value="ECO:0007669"/>
    <property type="project" value="UniProtKB-ARBA"/>
</dbReference>
<dbReference type="EMBL" id="SRME01000004">
    <property type="protein sequence ID" value="TGG87469.1"/>
    <property type="molecule type" value="Genomic_DNA"/>
</dbReference>
<keyword evidence="6" id="KW-1185">Reference proteome</keyword>
<keyword evidence="4" id="KW-0670">Pyruvate</keyword>
<dbReference type="InterPro" id="IPR050722">
    <property type="entry name" value="Pyruvate:ferred/Flavod_OxRd"/>
</dbReference>
<dbReference type="FunFam" id="3.40.50.970:FF:000012">
    <property type="entry name" value="Pyruvate:ferredoxin (Flavodoxin) oxidoreductase"/>
    <property type="match status" value="1"/>
</dbReference>
<dbReference type="AlphaFoldDB" id="A0A1G6M9N1"/>
<reference evidence="4 6" key="1">
    <citation type="submission" date="2016-10" db="EMBL/GenBank/DDBJ databases">
        <authorList>
            <person name="de Groot N.N."/>
        </authorList>
    </citation>
    <scope>NUCLEOTIDE SEQUENCE [LARGE SCALE GENOMIC DNA]</scope>
    <source>
        <strain evidence="4 6">WG14</strain>
    </source>
</reference>
<gene>
    <name evidence="5" type="primary">porA</name>
    <name evidence="5" type="ORF">E4650_06885</name>
    <name evidence="4" type="ORF">SAMN04488588_1277</name>
</gene>
<dbReference type="Gene3D" id="3.40.50.920">
    <property type="match status" value="1"/>
</dbReference>
<evidence type="ECO:0000313" key="7">
    <source>
        <dbReference type="Proteomes" id="UP000297288"/>
    </source>
</evidence>
<name>A0A1G6M9N1_9BACT</name>
<evidence type="ECO:0000313" key="4">
    <source>
        <dbReference type="EMBL" id="SDC52037.1"/>
    </source>
</evidence>
<dbReference type="OrthoDB" id="9794954at2"/>
<proteinExistence type="predicted"/>
<feature type="domain" description="Pyruvate:ferredoxin oxidoreductase core" evidence="3">
    <location>
        <begin position="262"/>
        <end position="363"/>
    </location>
</feature>
<dbReference type="GO" id="GO:0006979">
    <property type="term" value="P:response to oxidative stress"/>
    <property type="evidence" value="ECO:0007669"/>
    <property type="project" value="TreeGrafter"/>
</dbReference>
<evidence type="ECO:0000259" key="3">
    <source>
        <dbReference type="Pfam" id="PF17147"/>
    </source>
</evidence>